<dbReference type="OrthoDB" id="10253869at2759"/>
<dbReference type="InterPro" id="IPR000873">
    <property type="entry name" value="AMP-dep_synth/lig_dom"/>
</dbReference>
<dbReference type="Gene3D" id="3.40.50.12780">
    <property type="entry name" value="N-terminal domain of ligase-like"/>
    <property type="match status" value="1"/>
</dbReference>
<dbReference type="CDD" id="cd05911">
    <property type="entry name" value="Firefly_Luc_like"/>
    <property type="match status" value="1"/>
</dbReference>
<dbReference type="GO" id="GO:0016405">
    <property type="term" value="F:CoA-ligase activity"/>
    <property type="evidence" value="ECO:0007669"/>
    <property type="project" value="TreeGrafter"/>
</dbReference>
<dbReference type="Proteomes" id="UP000494206">
    <property type="component" value="Unassembled WGS sequence"/>
</dbReference>
<feature type="domain" description="AMP-dependent synthetase/ligase" evidence="3">
    <location>
        <begin position="26"/>
        <end position="389"/>
    </location>
</feature>
<gene>
    <name evidence="5" type="ORF">CBOVIS_LOCUS6777</name>
</gene>
<name>A0A8S1ESU0_9PELO</name>
<organism evidence="5 6">
    <name type="scientific">Caenorhabditis bovis</name>
    <dbReference type="NCBI Taxonomy" id="2654633"/>
    <lineage>
        <taxon>Eukaryota</taxon>
        <taxon>Metazoa</taxon>
        <taxon>Ecdysozoa</taxon>
        <taxon>Nematoda</taxon>
        <taxon>Chromadorea</taxon>
        <taxon>Rhabditida</taxon>
        <taxon>Rhabditina</taxon>
        <taxon>Rhabditomorpha</taxon>
        <taxon>Rhabditoidea</taxon>
        <taxon>Rhabditidae</taxon>
        <taxon>Peloderinae</taxon>
        <taxon>Caenorhabditis</taxon>
    </lineage>
</organism>
<dbReference type="InterPro" id="IPR025110">
    <property type="entry name" value="AMP-bd_C"/>
</dbReference>
<dbReference type="Pfam" id="PF13193">
    <property type="entry name" value="AMP-binding_C"/>
    <property type="match status" value="1"/>
</dbReference>
<keyword evidence="6" id="KW-1185">Reference proteome</keyword>
<dbReference type="PROSITE" id="PS00455">
    <property type="entry name" value="AMP_BINDING"/>
    <property type="match status" value="1"/>
</dbReference>
<evidence type="ECO:0000256" key="2">
    <source>
        <dbReference type="ARBA" id="ARBA00023140"/>
    </source>
</evidence>
<dbReference type="AlphaFoldDB" id="A0A8S1ESU0"/>
<comment type="caution">
    <text evidence="5">The sequence shown here is derived from an EMBL/GenBank/DDBJ whole genome shotgun (WGS) entry which is preliminary data.</text>
</comment>
<evidence type="ECO:0000313" key="6">
    <source>
        <dbReference type="Proteomes" id="UP000494206"/>
    </source>
</evidence>
<dbReference type="EMBL" id="CADEPM010000004">
    <property type="protein sequence ID" value="CAB3404443.1"/>
    <property type="molecule type" value="Genomic_DNA"/>
</dbReference>
<feature type="domain" description="AMP-binding enzyme C-terminal" evidence="4">
    <location>
        <begin position="440"/>
        <end position="516"/>
    </location>
</feature>
<dbReference type="InterPro" id="IPR020845">
    <property type="entry name" value="AMP-binding_CS"/>
</dbReference>
<dbReference type="PANTHER" id="PTHR24096:SF257">
    <property type="entry name" value="ACYL-COA SYNTHETASE 7"/>
    <property type="match status" value="1"/>
</dbReference>
<reference evidence="5 6" key="1">
    <citation type="submission" date="2020-04" db="EMBL/GenBank/DDBJ databases">
        <authorList>
            <person name="Laetsch R D."/>
            <person name="Stevens L."/>
            <person name="Kumar S."/>
            <person name="Blaxter L. M."/>
        </authorList>
    </citation>
    <scope>NUCLEOTIDE SEQUENCE [LARGE SCALE GENOMIC DNA]</scope>
</reference>
<dbReference type="GO" id="GO:0005777">
    <property type="term" value="C:peroxisome"/>
    <property type="evidence" value="ECO:0007669"/>
    <property type="project" value="UniProtKB-SubCell"/>
</dbReference>
<keyword evidence="2" id="KW-0576">Peroxisome</keyword>
<evidence type="ECO:0000256" key="1">
    <source>
        <dbReference type="ARBA" id="ARBA00004275"/>
    </source>
</evidence>
<comment type="subcellular location">
    <subcellularLocation>
        <location evidence="1">Peroxisome</location>
    </subcellularLocation>
</comment>
<evidence type="ECO:0000259" key="3">
    <source>
        <dbReference type="Pfam" id="PF00501"/>
    </source>
</evidence>
<protein>
    <submittedName>
        <fullName evidence="5">Uncharacterized protein</fullName>
    </submittedName>
</protein>
<accession>A0A8S1ESU0</accession>
<dbReference type="SUPFAM" id="SSF56801">
    <property type="entry name" value="Acetyl-CoA synthetase-like"/>
    <property type="match status" value="1"/>
</dbReference>
<dbReference type="PANTHER" id="PTHR24096">
    <property type="entry name" value="LONG-CHAIN-FATTY-ACID--COA LIGASE"/>
    <property type="match status" value="1"/>
</dbReference>
<proteinExistence type="predicted"/>
<dbReference type="InterPro" id="IPR042099">
    <property type="entry name" value="ANL_N_sf"/>
</dbReference>
<evidence type="ECO:0000259" key="4">
    <source>
        <dbReference type="Pfam" id="PF13193"/>
    </source>
</evidence>
<evidence type="ECO:0000313" key="5">
    <source>
        <dbReference type="EMBL" id="CAB3404443.1"/>
    </source>
</evidence>
<dbReference type="Pfam" id="PF00501">
    <property type="entry name" value="AMP-binding"/>
    <property type="match status" value="1"/>
</dbReference>
<sequence length="534" mass="60293">MILRGETIDVSKEPIHQVLLKRLEYFQKKKPDSPAFLSAENRNDCVTRGDLIQYTLRISEWFIENGYKKGDVILVAANNDWRAVVVFFAAWRAGIIVSPACPLFTKYEMEYQLNDSTAKMVFADKSTIHLFDHHKIKHLVCLNDNVPNTLSFDELISRPVRHLKMPDIDTENDLVFLPYSSGTTGKPKGVMLAHENLATMLAAVIKKIEDAAEKYGLPRDFAPEYDLHFLPIYHVMGFFRTLISCYRGTCQLMFHKFDLDLVLKLVEEYSITALNMVPAVLVRLVNSPLLKKYDLSSLMSIALGSAPLPEGVLNKLLSMYPQIKVVQGYGMTELTLASHLPAVDSPPLSVGRLIPGFEMKVKKEDGSLCGVGEIGECWLKGPQLMKGYWKKQDLMKEILDEDGFMRTGDIVYYDKNGDTFICDRAKELIKVNAKQVAPAELESVLLEHDNVVDACVFGVDDVSTGEKPVAAVVPKYGKDQKIAEDIIRYINRKLAKYKNVNEIIFVNEIARTATGKILRRTMKKAYLDAKKSRL</sequence>
<dbReference type="InterPro" id="IPR045851">
    <property type="entry name" value="AMP-bd_C_sf"/>
</dbReference>
<dbReference type="Gene3D" id="3.30.300.30">
    <property type="match status" value="1"/>
</dbReference>